<organism evidence="1 2">
    <name type="scientific">Leptosia nina</name>
    <dbReference type="NCBI Taxonomy" id="320188"/>
    <lineage>
        <taxon>Eukaryota</taxon>
        <taxon>Metazoa</taxon>
        <taxon>Ecdysozoa</taxon>
        <taxon>Arthropoda</taxon>
        <taxon>Hexapoda</taxon>
        <taxon>Insecta</taxon>
        <taxon>Pterygota</taxon>
        <taxon>Neoptera</taxon>
        <taxon>Endopterygota</taxon>
        <taxon>Lepidoptera</taxon>
        <taxon>Glossata</taxon>
        <taxon>Ditrysia</taxon>
        <taxon>Papilionoidea</taxon>
        <taxon>Pieridae</taxon>
        <taxon>Pierinae</taxon>
        <taxon>Leptosia</taxon>
    </lineage>
</organism>
<comment type="caution">
    <text evidence="1">The sequence shown here is derived from an EMBL/GenBank/DDBJ whole genome shotgun (WGS) entry which is preliminary data.</text>
</comment>
<proteinExistence type="predicted"/>
<protein>
    <recommendedName>
        <fullName evidence="3">Nuclease HARBI1</fullName>
    </recommendedName>
</protein>
<evidence type="ECO:0008006" key="3">
    <source>
        <dbReference type="Google" id="ProtNLM"/>
    </source>
</evidence>
<dbReference type="Proteomes" id="UP001497472">
    <property type="component" value="Unassembled WGS sequence"/>
</dbReference>
<dbReference type="EMBL" id="CAVLEF010000280">
    <property type="protein sequence ID" value="CAK1555217.1"/>
    <property type="molecule type" value="Genomic_DNA"/>
</dbReference>
<dbReference type="PANTHER" id="PTHR22930:SF289">
    <property type="entry name" value="DDE TNP4 DOMAIN-CONTAINING PROTEIN-RELATED"/>
    <property type="match status" value="1"/>
</dbReference>
<dbReference type="PANTHER" id="PTHR22930">
    <property type="match status" value="1"/>
</dbReference>
<dbReference type="AlphaFoldDB" id="A0AAV1K0C6"/>
<sequence length="251" mass="29432">MSFQLSLRVLSLAASVDRYNQSQRQARTEQYISDPFEMPNVLFIKTYRLTKPMVQNLIRTLSPVIPKLKRRDALSVKEKVLIALAFYATGSYQTLVGQSKYHCVSQSTISRAIRQVTKALNNHHIFKSFVKFPSTREERDVIKRRFYRKFKLPGVLGCIDGTHVAIIRPNQHEERYFNRKGYHSLNVMVVSWDREIEEQLTVRRRALERGLNISSDISRQEQGNRRPNLDLLEGQTVQRALINRLWQQRET</sequence>
<reference evidence="1 2" key="1">
    <citation type="submission" date="2023-11" db="EMBL/GenBank/DDBJ databases">
        <authorList>
            <person name="Okamura Y."/>
        </authorList>
    </citation>
    <scope>NUCLEOTIDE SEQUENCE [LARGE SCALE GENOMIC DNA]</scope>
</reference>
<dbReference type="InterPro" id="IPR045249">
    <property type="entry name" value="HARBI1-like"/>
</dbReference>
<gene>
    <name evidence="1" type="ORF">LNINA_LOCUS14052</name>
</gene>
<name>A0AAV1K0C6_9NEOP</name>
<evidence type="ECO:0000313" key="2">
    <source>
        <dbReference type="Proteomes" id="UP001497472"/>
    </source>
</evidence>
<keyword evidence="2" id="KW-1185">Reference proteome</keyword>
<accession>A0AAV1K0C6</accession>
<evidence type="ECO:0000313" key="1">
    <source>
        <dbReference type="EMBL" id="CAK1555217.1"/>
    </source>
</evidence>